<evidence type="ECO:0000256" key="4">
    <source>
        <dbReference type="ARBA" id="ARBA00038054"/>
    </source>
</evidence>
<feature type="compositionally biased region" description="Pro residues" evidence="5">
    <location>
        <begin position="1"/>
        <end position="10"/>
    </location>
</feature>
<dbReference type="Proteomes" id="UP001209654">
    <property type="component" value="Unassembled WGS sequence"/>
</dbReference>
<comment type="similarity">
    <text evidence="4">Belongs to the flavoredoxin family.</text>
</comment>
<evidence type="ECO:0000256" key="3">
    <source>
        <dbReference type="ARBA" id="ARBA00022643"/>
    </source>
</evidence>
<organism evidence="7 8">
    <name type="scientific">Arthrobacter mangrovi</name>
    <dbReference type="NCBI Taxonomy" id="2966350"/>
    <lineage>
        <taxon>Bacteria</taxon>
        <taxon>Bacillati</taxon>
        <taxon>Actinomycetota</taxon>
        <taxon>Actinomycetes</taxon>
        <taxon>Micrococcales</taxon>
        <taxon>Micrococcaceae</taxon>
        <taxon>Arthrobacter</taxon>
    </lineage>
</organism>
<keyword evidence="2" id="KW-0285">Flavoprotein</keyword>
<proteinExistence type="inferred from homology"/>
<dbReference type="RefSeq" id="WP_264795978.1">
    <property type="nucleotide sequence ID" value="NZ_BRVS01000009.1"/>
</dbReference>
<name>A0ABQ5MV47_9MICC</name>
<dbReference type="SMART" id="SM00903">
    <property type="entry name" value="Flavin_Reduct"/>
    <property type="match status" value="1"/>
</dbReference>
<reference evidence="7 8" key="1">
    <citation type="journal article" date="2023" name="Int. J. Syst. Evol. Microbiol.">
        <title>Arthrobacter mangrovi sp. nov., an actinobacterium isolated from the rhizosphere of a mangrove.</title>
        <authorList>
            <person name="Hamada M."/>
            <person name="Saitou S."/>
            <person name="Enomoto N."/>
            <person name="Nanri K."/>
            <person name="Hidaka K."/>
            <person name="Miura T."/>
            <person name="Tamura T."/>
        </authorList>
    </citation>
    <scope>NUCLEOTIDE SEQUENCE [LARGE SCALE GENOMIC DNA]</scope>
    <source>
        <strain evidence="7 8">NBRC 112813</strain>
    </source>
</reference>
<accession>A0ABQ5MV47</accession>
<evidence type="ECO:0000256" key="1">
    <source>
        <dbReference type="ARBA" id="ARBA00001917"/>
    </source>
</evidence>
<evidence type="ECO:0000256" key="5">
    <source>
        <dbReference type="SAM" id="MobiDB-lite"/>
    </source>
</evidence>
<feature type="region of interest" description="Disordered" evidence="5">
    <location>
        <begin position="1"/>
        <end position="20"/>
    </location>
</feature>
<dbReference type="InterPro" id="IPR012349">
    <property type="entry name" value="Split_barrel_FMN-bd"/>
</dbReference>
<keyword evidence="3" id="KW-0288">FMN</keyword>
<dbReference type="Gene3D" id="2.30.110.10">
    <property type="entry name" value="Electron Transport, Fmn-binding Protein, Chain A"/>
    <property type="match status" value="1"/>
</dbReference>
<sequence length="208" mass="22286">MSRPATPNPEDPAGSFGERVELGPGDWLAVTRPTSALSIVTTVDADGRPNAAPFATVVRVSQEPLQLAFTCTEGSDTCANVQATGQFMLNLVSHGEDLLRRVVITAEPLPSGIDEAAHAGLTPLPAIRIRPPRLLECYAHLELETEWLKSWSGRCMVVGRVVAASARRDCLGPDNELVWKEARPVHYWGGTGGHSFTPLGTPMPVVAD</sequence>
<dbReference type="SUPFAM" id="SSF50475">
    <property type="entry name" value="FMN-binding split barrel"/>
    <property type="match status" value="1"/>
</dbReference>
<evidence type="ECO:0000313" key="7">
    <source>
        <dbReference type="EMBL" id="GLB67867.1"/>
    </source>
</evidence>
<comment type="caution">
    <text evidence="7">The sequence shown here is derived from an EMBL/GenBank/DDBJ whole genome shotgun (WGS) entry which is preliminary data.</text>
</comment>
<evidence type="ECO:0000313" key="8">
    <source>
        <dbReference type="Proteomes" id="UP001209654"/>
    </source>
</evidence>
<dbReference type="PANTHER" id="PTHR33798">
    <property type="entry name" value="FLAVOPROTEIN OXYGENASE"/>
    <property type="match status" value="1"/>
</dbReference>
<dbReference type="EMBL" id="BRVS01000009">
    <property type="protein sequence ID" value="GLB67867.1"/>
    <property type="molecule type" value="Genomic_DNA"/>
</dbReference>
<comment type="cofactor">
    <cofactor evidence="1">
        <name>FMN</name>
        <dbReference type="ChEBI" id="CHEBI:58210"/>
    </cofactor>
</comment>
<gene>
    <name evidence="7" type="ORF">AHIS1636_23070</name>
</gene>
<keyword evidence="8" id="KW-1185">Reference proteome</keyword>
<protein>
    <recommendedName>
        <fullName evidence="6">Flavin reductase like domain-containing protein</fullName>
    </recommendedName>
</protein>
<dbReference type="PANTHER" id="PTHR33798:SF5">
    <property type="entry name" value="FLAVIN REDUCTASE LIKE DOMAIN-CONTAINING PROTEIN"/>
    <property type="match status" value="1"/>
</dbReference>
<evidence type="ECO:0000259" key="6">
    <source>
        <dbReference type="SMART" id="SM00903"/>
    </source>
</evidence>
<dbReference type="InterPro" id="IPR002563">
    <property type="entry name" value="Flavin_Rdtase-like_dom"/>
</dbReference>
<evidence type="ECO:0000256" key="2">
    <source>
        <dbReference type="ARBA" id="ARBA00022630"/>
    </source>
</evidence>
<feature type="domain" description="Flavin reductase like" evidence="6">
    <location>
        <begin position="30"/>
        <end position="176"/>
    </location>
</feature>
<dbReference type="Pfam" id="PF01613">
    <property type="entry name" value="Flavin_Reduct"/>
    <property type="match status" value="1"/>
</dbReference>